<dbReference type="Pfam" id="PF00593">
    <property type="entry name" value="TonB_dep_Rec_b-barrel"/>
    <property type="match status" value="1"/>
</dbReference>
<dbReference type="InterPro" id="IPR036942">
    <property type="entry name" value="Beta-barrel_TonB_sf"/>
</dbReference>
<dbReference type="InterPro" id="IPR039426">
    <property type="entry name" value="TonB-dep_rcpt-like"/>
</dbReference>
<dbReference type="Pfam" id="PF07660">
    <property type="entry name" value="STN"/>
    <property type="match status" value="1"/>
</dbReference>
<dbReference type="NCBIfam" id="TIGR04057">
    <property type="entry name" value="SusC_RagA_signa"/>
    <property type="match status" value="1"/>
</dbReference>
<dbReference type="SMART" id="SM00965">
    <property type="entry name" value="STN"/>
    <property type="match status" value="1"/>
</dbReference>
<keyword evidence="8 10" id="KW-0472">Membrane</keyword>
<comment type="subcellular location">
    <subcellularLocation>
        <location evidence="1 10">Cell outer membrane</location>
        <topology evidence="1 10">Multi-pass membrane protein</topology>
    </subcellularLocation>
</comment>
<keyword evidence="4" id="KW-0410">Iron transport</keyword>
<evidence type="ECO:0000256" key="3">
    <source>
        <dbReference type="ARBA" id="ARBA00022452"/>
    </source>
</evidence>
<dbReference type="SUPFAM" id="SSF49464">
    <property type="entry name" value="Carboxypeptidase regulatory domain-like"/>
    <property type="match status" value="1"/>
</dbReference>
<dbReference type="InterPro" id="IPR023997">
    <property type="entry name" value="TonB-dep_OMP_SusC/RagA_CS"/>
</dbReference>
<dbReference type="Proteomes" id="UP000036958">
    <property type="component" value="Unassembled WGS sequence"/>
</dbReference>
<dbReference type="Pfam" id="PF07715">
    <property type="entry name" value="Plug"/>
    <property type="match status" value="1"/>
</dbReference>
<comment type="similarity">
    <text evidence="10 11">Belongs to the TonB-dependent receptor family.</text>
</comment>
<dbReference type="NCBIfam" id="TIGR04056">
    <property type="entry name" value="OMP_RagA_SusC"/>
    <property type="match status" value="1"/>
</dbReference>
<evidence type="ECO:0000256" key="2">
    <source>
        <dbReference type="ARBA" id="ARBA00022448"/>
    </source>
</evidence>
<evidence type="ECO:0000256" key="11">
    <source>
        <dbReference type="RuleBase" id="RU003357"/>
    </source>
</evidence>
<dbReference type="AlphaFoldDB" id="A0A0L8VEC0"/>
<feature type="domain" description="Secretin/TonB short N-terminal" evidence="12">
    <location>
        <begin position="70"/>
        <end position="121"/>
    </location>
</feature>
<evidence type="ECO:0000256" key="10">
    <source>
        <dbReference type="PROSITE-ProRule" id="PRU01360"/>
    </source>
</evidence>
<dbReference type="InterPro" id="IPR037066">
    <property type="entry name" value="Plug_dom_sf"/>
</dbReference>
<keyword evidence="6" id="KW-0408">Iron</keyword>
<keyword evidence="5 10" id="KW-0812">Transmembrane</keyword>
<evidence type="ECO:0000256" key="8">
    <source>
        <dbReference type="ARBA" id="ARBA00023136"/>
    </source>
</evidence>
<protein>
    <recommendedName>
        <fullName evidence="12">Secretin/TonB short N-terminal domain-containing protein</fullName>
    </recommendedName>
</protein>
<evidence type="ECO:0000256" key="6">
    <source>
        <dbReference type="ARBA" id="ARBA00023004"/>
    </source>
</evidence>
<dbReference type="PATRIC" id="fig|1409788.3.peg.541"/>
<keyword evidence="2 10" id="KW-0813">Transport</keyword>
<dbReference type="Gene3D" id="2.40.170.20">
    <property type="entry name" value="TonB-dependent receptor, beta-barrel domain"/>
    <property type="match status" value="1"/>
</dbReference>
<dbReference type="InterPro" id="IPR008969">
    <property type="entry name" value="CarboxyPept-like_regulatory"/>
</dbReference>
<name>A0A0L8VEC0_9BACT</name>
<dbReference type="FunFam" id="2.170.130.10:FF:000008">
    <property type="entry name" value="SusC/RagA family TonB-linked outer membrane protein"/>
    <property type="match status" value="1"/>
</dbReference>
<evidence type="ECO:0000256" key="9">
    <source>
        <dbReference type="ARBA" id="ARBA00023237"/>
    </source>
</evidence>
<dbReference type="SUPFAM" id="SSF56935">
    <property type="entry name" value="Porins"/>
    <property type="match status" value="1"/>
</dbReference>
<evidence type="ECO:0000259" key="12">
    <source>
        <dbReference type="SMART" id="SM00965"/>
    </source>
</evidence>
<evidence type="ECO:0000256" key="7">
    <source>
        <dbReference type="ARBA" id="ARBA00023077"/>
    </source>
</evidence>
<organism evidence="13 14">
    <name type="scientific">Sunxiuqinia dokdonensis</name>
    <dbReference type="NCBI Taxonomy" id="1409788"/>
    <lineage>
        <taxon>Bacteria</taxon>
        <taxon>Pseudomonadati</taxon>
        <taxon>Bacteroidota</taxon>
        <taxon>Bacteroidia</taxon>
        <taxon>Marinilabiliales</taxon>
        <taxon>Prolixibacteraceae</taxon>
        <taxon>Sunxiuqinia</taxon>
    </lineage>
</organism>
<gene>
    <name evidence="13" type="ORF">NC99_05230</name>
</gene>
<dbReference type="InterPro" id="IPR011662">
    <property type="entry name" value="Secretin/TonB_short_N"/>
</dbReference>
<keyword evidence="14" id="KW-1185">Reference proteome</keyword>
<keyword evidence="4" id="KW-0406">Ion transport</keyword>
<dbReference type="Pfam" id="PF13715">
    <property type="entry name" value="CarbopepD_reg_2"/>
    <property type="match status" value="1"/>
</dbReference>
<dbReference type="Gene3D" id="2.60.40.1120">
    <property type="entry name" value="Carboxypeptidase-like, regulatory domain"/>
    <property type="match status" value="1"/>
</dbReference>
<evidence type="ECO:0000313" key="14">
    <source>
        <dbReference type="Proteomes" id="UP000036958"/>
    </source>
</evidence>
<dbReference type="STRING" id="1409788.NC99_05230"/>
<accession>A0A0L8VEC0</accession>
<evidence type="ECO:0000256" key="5">
    <source>
        <dbReference type="ARBA" id="ARBA00022692"/>
    </source>
</evidence>
<dbReference type="GO" id="GO:0006826">
    <property type="term" value="P:iron ion transport"/>
    <property type="evidence" value="ECO:0007669"/>
    <property type="project" value="UniProtKB-KW"/>
</dbReference>
<dbReference type="PROSITE" id="PS52016">
    <property type="entry name" value="TONB_DEPENDENT_REC_3"/>
    <property type="match status" value="1"/>
</dbReference>
<dbReference type="GO" id="GO:0009279">
    <property type="term" value="C:cell outer membrane"/>
    <property type="evidence" value="ECO:0007669"/>
    <property type="project" value="UniProtKB-SubCell"/>
</dbReference>
<dbReference type="Gene3D" id="2.170.130.10">
    <property type="entry name" value="TonB-dependent receptor, plug domain"/>
    <property type="match status" value="1"/>
</dbReference>
<dbReference type="OrthoDB" id="9768177at2"/>
<proteinExistence type="inferred from homology"/>
<keyword evidence="3 10" id="KW-1134">Transmembrane beta strand</keyword>
<dbReference type="InterPro" id="IPR012910">
    <property type="entry name" value="Plug_dom"/>
</dbReference>
<keyword evidence="9 10" id="KW-0998">Cell outer membrane</keyword>
<keyword evidence="7 11" id="KW-0798">TonB box</keyword>
<comment type="caution">
    <text evidence="13">The sequence shown here is derived from an EMBL/GenBank/DDBJ whole genome shotgun (WGS) entry which is preliminary data.</text>
</comment>
<sequence>MKKKSYQRIFHSSGGFKKMFLVMRLSVLLLLLSVLSAVGNSYSQSTKFSLRLNNATIKQVFTEIEENSEYIIVYSDDILDVTKEVSVIVKNSSVEKILDQIFSGTAVDYTIKDRQIVITQRAENPLPAMGQQAENLVSGKVVDSEGQPLPGVTVLVKGTTTGTITDFDGAFNLSIPDDAQVLVFSFVGFQPQEVAIGNRSTFNIQLVEDVLQIEEIVAVGYGVQRKSDLTGAMNRLTEDDMNKSVATSPVEMMQGRVSGVNITQNSGEPGSGMSVRIRGSNSIRSGQEPLYVVDGIPLDNADVTPNGGTAAGINESSNKNPISFLNPEDIESIDILKDASSTAIYGARGANGVVIITTKKGKKGEGTLNYDGYVGVSQIREKMDMLTADEFRSYTKADGTKLLDMGANNNWQDEIFATGITQSHNLSYGGGTDNFTYQTSLGYLDQEGIIESTGVQKLNGKIKVSQKAFEGRLNLVGSLIASHVEDYRAPISETGGFEGDLILSALKLNPTFPIYNSDGSYYQHAIDQRNPVAMIDLVDDETQTDRILANMSAEYQIVPNLKYKINVGFDRTVAERRVNQDKELSYLTNKGEADINAISANNRLIENYVTYSKDVGSDNHFDFLAGHAYQFMKVATSEMNVNGFEVDDIKYTDNLEYGNFSSADVNSSAYERELQSFFGRVNYNYKDKYLFTFTGRFDGSSKFGENKKYGFFPSAAFAWRLSEEDFMEGATNLSNLKVRLGWGLTGNQEIPDKISLLAVGTTPSANGYFNGALSPGITFLRTPNPDIQWETTIQTNFGIDFGFYENRLSGTIDVFNKTTEDVLLEIPAKAPAATQTQWQNVPDLKIINNGIELGVNGLVVDRNDLSWELGVNFAYIKNEVKDLPVKLIETGNASGQGLSDTRVQIITNGQPVGTFYGMVFEGLDANGLSTYKTDSEGNVVREYLGSALPDITYSFTTKLNYKKFDLSMFWYGSEGNKVYNNTANTLFFKGPLNNGYNVTKAVLESNESPSNSNAFSSRFIEDASFLRLSNLTLGYTFDTKAIDWLSRARVYVTGNNLLLLTDYSGFDPEVNVDASENGVPSMGIDYTTYPKPRTFTFGVNFQF</sequence>
<evidence type="ECO:0000256" key="4">
    <source>
        <dbReference type="ARBA" id="ARBA00022496"/>
    </source>
</evidence>
<evidence type="ECO:0000256" key="1">
    <source>
        <dbReference type="ARBA" id="ARBA00004571"/>
    </source>
</evidence>
<dbReference type="EMBL" id="LGIA01000023">
    <property type="protein sequence ID" value="KOH46683.1"/>
    <property type="molecule type" value="Genomic_DNA"/>
</dbReference>
<dbReference type="FunFam" id="2.60.40.1120:FF:000003">
    <property type="entry name" value="Outer membrane protein Omp121"/>
    <property type="match status" value="1"/>
</dbReference>
<dbReference type="InterPro" id="IPR000531">
    <property type="entry name" value="Beta-barrel_TonB"/>
</dbReference>
<dbReference type="InterPro" id="IPR023996">
    <property type="entry name" value="TonB-dep_OMP_SusC/RagA"/>
</dbReference>
<reference evidence="14" key="1">
    <citation type="submission" date="2015-07" db="EMBL/GenBank/DDBJ databases">
        <title>Genome sequencing of Sunxiuqinia dokdonensis strain SK.</title>
        <authorList>
            <person name="Ahn S."/>
            <person name="Kim B.-C."/>
        </authorList>
    </citation>
    <scope>NUCLEOTIDE SEQUENCE [LARGE SCALE GENOMIC DNA]</scope>
    <source>
        <strain evidence="14">SK</strain>
    </source>
</reference>
<evidence type="ECO:0000313" key="13">
    <source>
        <dbReference type="EMBL" id="KOH46683.1"/>
    </source>
</evidence>